<dbReference type="Proteomes" id="UP001164693">
    <property type="component" value="Chromosome"/>
</dbReference>
<organism evidence="2 3">
    <name type="scientific">Jatrophihabitans cynanchi</name>
    <dbReference type="NCBI Taxonomy" id="2944128"/>
    <lineage>
        <taxon>Bacteria</taxon>
        <taxon>Bacillati</taxon>
        <taxon>Actinomycetota</taxon>
        <taxon>Actinomycetes</taxon>
        <taxon>Jatrophihabitantales</taxon>
        <taxon>Jatrophihabitantaceae</taxon>
        <taxon>Jatrophihabitans</taxon>
    </lineage>
</organism>
<proteinExistence type="predicted"/>
<dbReference type="RefSeq" id="WP_269443929.1">
    <property type="nucleotide sequence ID" value="NZ_CP097463.1"/>
</dbReference>
<keyword evidence="3" id="KW-1185">Reference proteome</keyword>
<dbReference type="EMBL" id="CP097463">
    <property type="protein sequence ID" value="WAX57390.1"/>
    <property type="molecule type" value="Genomic_DNA"/>
</dbReference>
<evidence type="ECO:0000313" key="3">
    <source>
        <dbReference type="Proteomes" id="UP001164693"/>
    </source>
</evidence>
<name>A0ABY7K082_9ACTN</name>
<sequence length="363" mass="38077">MSEDELTGSALIHGPADLLQAVPYLLGFHPVDSLVLVGFEGAHLVVTARMDLTDVAEPAAVAHTLAAITRGGATRVLCVVYDSVPAVGPPSWGGLAAALQGDCDLAGCELSDVLRVAGGHWWSLLCTDPHCCPAGGNLLPEGPSPFVAAATYAGVVALPDRQALAATLQAQPAALRARLRPLLHEHERAASRATTGGGAGGSDGSGTRYERERLRALFAAARRASLGEGNARGDIELSDAELAAHAVALTALGVRDGIWLAIDDGRLDGRGLWREMARRLPTPYDAPPLFLFGWANWRHGNGALALIAAERAIESDPQYTAADLLLATLSHGLDPRHTPPLRPRRQPARGGAGRSRRRTRPAA</sequence>
<evidence type="ECO:0000256" key="1">
    <source>
        <dbReference type="SAM" id="MobiDB-lite"/>
    </source>
</evidence>
<gene>
    <name evidence="2" type="ORF">M6B22_01160</name>
</gene>
<dbReference type="Pfam" id="PF13830">
    <property type="entry name" value="DUF4192"/>
    <property type="match status" value="1"/>
</dbReference>
<feature type="region of interest" description="Disordered" evidence="1">
    <location>
        <begin position="333"/>
        <end position="363"/>
    </location>
</feature>
<accession>A0ABY7K082</accession>
<reference evidence="2" key="1">
    <citation type="submission" date="2022-05" db="EMBL/GenBank/DDBJ databases">
        <title>Jatrophihabitans sp. SB3-54 whole genome sequence.</title>
        <authorList>
            <person name="Suh M.K."/>
            <person name="Eom M.K."/>
            <person name="Kim J.S."/>
            <person name="Kim H.S."/>
            <person name="Do H.E."/>
            <person name="Shin Y.K."/>
            <person name="Lee J.-S."/>
        </authorList>
    </citation>
    <scope>NUCLEOTIDE SEQUENCE</scope>
    <source>
        <strain evidence="2">SB3-54</strain>
    </source>
</reference>
<evidence type="ECO:0000313" key="2">
    <source>
        <dbReference type="EMBL" id="WAX57390.1"/>
    </source>
</evidence>
<protein>
    <submittedName>
        <fullName evidence="2">DUF4192 domain-containing protein</fullName>
    </submittedName>
</protein>
<feature type="compositionally biased region" description="Basic residues" evidence="1">
    <location>
        <begin position="354"/>
        <end position="363"/>
    </location>
</feature>
<dbReference type="InterPro" id="IPR025447">
    <property type="entry name" value="DUF4192"/>
</dbReference>